<dbReference type="AlphaFoldDB" id="E9HL70"/>
<feature type="region of interest" description="Disordered" evidence="2">
    <location>
        <begin position="1"/>
        <end position="24"/>
    </location>
</feature>
<reference evidence="3 4" key="1">
    <citation type="journal article" date="2011" name="Science">
        <title>The ecoresponsive genome of Daphnia pulex.</title>
        <authorList>
            <person name="Colbourne J.K."/>
            <person name="Pfrender M.E."/>
            <person name="Gilbert D."/>
            <person name="Thomas W.K."/>
            <person name="Tucker A."/>
            <person name="Oakley T.H."/>
            <person name="Tokishita S."/>
            <person name="Aerts A."/>
            <person name="Arnold G.J."/>
            <person name="Basu M.K."/>
            <person name="Bauer D.J."/>
            <person name="Caceres C.E."/>
            <person name="Carmel L."/>
            <person name="Casola C."/>
            <person name="Choi J.H."/>
            <person name="Detter J.C."/>
            <person name="Dong Q."/>
            <person name="Dusheyko S."/>
            <person name="Eads B.D."/>
            <person name="Frohlich T."/>
            <person name="Geiler-Samerotte K.A."/>
            <person name="Gerlach D."/>
            <person name="Hatcher P."/>
            <person name="Jogdeo S."/>
            <person name="Krijgsveld J."/>
            <person name="Kriventseva E.V."/>
            <person name="Kultz D."/>
            <person name="Laforsch C."/>
            <person name="Lindquist E."/>
            <person name="Lopez J."/>
            <person name="Manak J.R."/>
            <person name="Muller J."/>
            <person name="Pangilinan J."/>
            <person name="Patwardhan R.P."/>
            <person name="Pitluck S."/>
            <person name="Pritham E.J."/>
            <person name="Rechtsteiner A."/>
            <person name="Rho M."/>
            <person name="Rogozin I.B."/>
            <person name="Sakarya O."/>
            <person name="Salamov A."/>
            <person name="Schaack S."/>
            <person name="Shapiro H."/>
            <person name="Shiga Y."/>
            <person name="Skalitzky C."/>
            <person name="Smith Z."/>
            <person name="Souvorov A."/>
            <person name="Sung W."/>
            <person name="Tang Z."/>
            <person name="Tsuchiya D."/>
            <person name="Tu H."/>
            <person name="Vos H."/>
            <person name="Wang M."/>
            <person name="Wolf Y.I."/>
            <person name="Yamagata H."/>
            <person name="Yamada T."/>
            <person name="Ye Y."/>
            <person name="Shaw J.R."/>
            <person name="Andrews J."/>
            <person name="Crease T.J."/>
            <person name="Tang H."/>
            <person name="Lucas S.M."/>
            <person name="Robertson H.M."/>
            <person name="Bork P."/>
            <person name="Koonin E.V."/>
            <person name="Zdobnov E.M."/>
            <person name="Grigoriev I.V."/>
            <person name="Lynch M."/>
            <person name="Boore J.L."/>
        </authorList>
    </citation>
    <scope>NUCLEOTIDE SEQUENCE [LARGE SCALE GENOMIC DNA]</scope>
</reference>
<dbReference type="InParanoid" id="E9HL70"/>
<dbReference type="KEGG" id="dpx:DAPPUDRAFT_115389"/>
<sequence length="418" mass="47698">MSSRARSPSIESVSEISLHPDDDMYGNLDFPAASVLIRSPSAIRNSPARSRQHGLGHRPVSASSHRVNFEDFEVRSEYRASRDRSPLRRPSSIENHGRFGDQGGDYDGRYSQDRYGEVDRQHYRGESGPSRGSGYPARHFNSGNHEFDDRQWQWGRDEAFRRNQAWHGDRFHAPDLRYDLDWRREDEERRREEEEQHRRFLADQEAALYLERLRLEQEELSRRAAAEMVRSSASSVSVVQDPTHSAPAQSPGQEIPQEPTLQPDGGPDDAFDGEVTHCPPVSASLCKEISGYFTSGITTAQSKSISAEFSLSFEEDGFSLKPPKMDNYLLRRAKTKSMLKEVQTKDEALTKIQLKIMDIAPPLIELAARMRSFSNGQTEEPSPMEARIKRKVEASLQQWGRAYANITKLRREAYVKKV</sequence>
<dbReference type="EMBL" id="GL732676">
    <property type="protein sequence ID" value="EFX67507.1"/>
    <property type="molecule type" value="Genomic_DNA"/>
</dbReference>
<feature type="region of interest" description="Disordered" evidence="2">
    <location>
        <begin position="233"/>
        <end position="272"/>
    </location>
</feature>
<dbReference type="HOGENOM" id="CLU_657668_0_0_1"/>
<feature type="region of interest" description="Disordered" evidence="2">
    <location>
        <begin position="79"/>
        <end position="147"/>
    </location>
</feature>
<feature type="coiled-coil region" evidence="1">
    <location>
        <begin position="184"/>
        <end position="230"/>
    </location>
</feature>
<gene>
    <name evidence="3" type="ORF">DAPPUDRAFT_115389</name>
</gene>
<evidence type="ECO:0000256" key="1">
    <source>
        <dbReference type="SAM" id="Coils"/>
    </source>
</evidence>
<keyword evidence="1" id="KW-0175">Coiled coil</keyword>
<feature type="region of interest" description="Disordered" evidence="2">
    <location>
        <begin position="40"/>
        <end position="63"/>
    </location>
</feature>
<name>E9HL70_DAPPU</name>
<dbReference type="Proteomes" id="UP000000305">
    <property type="component" value="Unassembled WGS sequence"/>
</dbReference>
<protein>
    <submittedName>
        <fullName evidence="3">Uncharacterized protein</fullName>
    </submittedName>
</protein>
<feature type="compositionally biased region" description="Polar residues" evidence="2">
    <location>
        <begin position="1"/>
        <end position="15"/>
    </location>
</feature>
<keyword evidence="4" id="KW-1185">Reference proteome</keyword>
<evidence type="ECO:0000313" key="4">
    <source>
        <dbReference type="Proteomes" id="UP000000305"/>
    </source>
</evidence>
<proteinExistence type="predicted"/>
<accession>E9HL70</accession>
<organism evidence="3 4">
    <name type="scientific">Daphnia pulex</name>
    <name type="common">Water flea</name>
    <dbReference type="NCBI Taxonomy" id="6669"/>
    <lineage>
        <taxon>Eukaryota</taxon>
        <taxon>Metazoa</taxon>
        <taxon>Ecdysozoa</taxon>
        <taxon>Arthropoda</taxon>
        <taxon>Crustacea</taxon>
        <taxon>Branchiopoda</taxon>
        <taxon>Diplostraca</taxon>
        <taxon>Cladocera</taxon>
        <taxon>Anomopoda</taxon>
        <taxon>Daphniidae</taxon>
        <taxon>Daphnia</taxon>
    </lineage>
</organism>
<evidence type="ECO:0000313" key="3">
    <source>
        <dbReference type="EMBL" id="EFX67507.1"/>
    </source>
</evidence>
<feature type="compositionally biased region" description="Polar residues" evidence="2">
    <location>
        <begin position="240"/>
        <end position="252"/>
    </location>
</feature>
<feature type="compositionally biased region" description="Basic and acidic residues" evidence="2">
    <location>
        <begin position="106"/>
        <end position="125"/>
    </location>
</feature>
<dbReference type="PhylomeDB" id="E9HL70"/>
<evidence type="ECO:0000256" key="2">
    <source>
        <dbReference type="SAM" id="MobiDB-lite"/>
    </source>
</evidence>